<dbReference type="SUPFAM" id="SSF56601">
    <property type="entry name" value="beta-lactamase/transpeptidase-like"/>
    <property type="match status" value="1"/>
</dbReference>
<evidence type="ECO:0000313" key="4">
    <source>
        <dbReference type="Proteomes" id="UP001589896"/>
    </source>
</evidence>
<comment type="caution">
    <text evidence="3">The sequence shown here is derived from an EMBL/GenBank/DDBJ whole genome shotgun (WGS) entry which is preliminary data.</text>
</comment>
<keyword evidence="1" id="KW-0472">Membrane</keyword>
<dbReference type="Proteomes" id="UP001589896">
    <property type="component" value="Unassembled WGS sequence"/>
</dbReference>
<organism evidence="3 4">
    <name type="scientific">Lysobacter korlensis</name>
    <dbReference type="NCBI Taxonomy" id="553636"/>
    <lineage>
        <taxon>Bacteria</taxon>
        <taxon>Pseudomonadati</taxon>
        <taxon>Pseudomonadota</taxon>
        <taxon>Gammaproteobacteria</taxon>
        <taxon>Lysobacterales</taxon>
        <taxon>Lysobacteraceae</taxon>
        <taxon>Lysobacter</taxon>
    </lineage>
</organism>
<dbReference type="Gene3D" id="3.40.710.10">
    <property type="entry name" value="DD-peptidase/beta-lactamase superfamily"/>
    <property type="match status" value="1"/>
</dbReference>
<evidence type="ECO:0000313" key="3">
    <source>
        <dbReference type="EMBL" id="MFC0678439.1"/>
    </source>
</evidence>
<feature type="transmembrane region" description="Helical" evidence="1">
    <location>
        <begin position="12"/>
        <end position="34"/>
    </location>
</feature>
<evidence type="ECO:0000256" key="1">
    <source>
        <dbReference type="SAM" id="Phobius"/>
    </source>
</evidence>
<proteinExistence type="predicted"/>
<dbReference type="EMBL" id="JBHLTG010000002">
    <property type="protein sequence ID" value="MFC0678439.1"/>
    <property type="molecule type" value="Genomic_DNA"/>
</dbReference>
<dbReference type="InterPro" id="IPR001967">
    <property type="entry name" value="Peptidase_S11_N"/>
</dbReference>
<reference evidence="3 4" key="1">
    <citation type="submission" date="2024-09" db="EMBL/GenBank/DDBJ databases">
        <authorList>
            <person name="Sun Q."/>
            <person name="Mori K."/>
        </authorList>
    </citation>
    <scope>NUCLEOTIDE SEQUENCE [LARGE SCALE GENOMIC DNA]</scope>
    <source>
        <strain evidence="3 4">KCTC 23076</strain>
    </source>
</reference>
<name>A0ABV6RN76_9GAMM</name>
<feature type="domain" description="Peptidase S11 D-alanyl-D-alanine carboxypeptidase A N-terminal" evidence="2">
    <location>
        <begin position="135"/>
        <end position="271"/>
    </location>
</feature>
<keyword evidence="4" id="KW-1185">Reference proteome</keyword>
<dbReference type="InterPro" id="IPR012338">
    <property type="entry name" value="Beta-lactam/transpept-like"/>
</dbReference>
<accession>A0ABV6RN76</accession>
<sequence length="417" mass="43331">MSAYGERRRARWIVIPLGVVLIVAPVLYGVLTLVSPLPATRTVQTGFTEPQTFESPQIPLPERGASAVVGPDGTLLASAGSPDPAPMAGAAKTVLVLASLEQRPLEQGEEGELIAITSADVRFFQELAGTGARVSRVTAGSTWTQRQLLRAVLVGGSNNHARTLARWAFGSEEDYVAAANGWVADNGLSGTTVVDATGLPAENRATAADLARLAWLTGQSAALPSILRAGAGGQAGGTGANFITDNLSYRTDLGVTAISRGYTDAAGVCLLFALPLAGEEDAGPAVFAAFLGQPDYSSLSDSLDAFVPEAATSVVPVTLIEEGDEVARIESAWGQSASLVAARTVTVLGFAGELPAGELDVPPMNSVRDGRPAGNLLLEIRGETERVGLRTEGSIRDPGLVWRVTHPGELLENLFAR</sequence>
<evidence type="ECO:0000259" key="2">
    <source>
        <dbReference type="Pfam" id="PF00768"/>
    </source>
</evidence>
<dbReference type="RefSeq" id="WP_386668295.1">
    <property type="nucleotide sequence ID" value="NZ_JBHLTG010000002.1"/>
</dbReference>
<dbReference type="Pfam" id="PF00768">
    <property type="entry name" value="Peptidase_S11"/>
    <property type="match status" value="1"/>
</dbReference>
<protein>
    <recommendedName>
        <fullName evidence="2">Peptidase S11 D-alanyl-D-alanine carboxypeptidase A N-terminal domain-containing protein</fullName>
    </recommendedName>
</protein>
<gene>
    <name evidence="3" type="ORF">ACFFGH_11380</name>
</gene>
<keyword evidence="1" id="KW-0812">Transmembrane</keyword>
<keyword evidence="1" id="KW-1133">Transmembrane helix</keyword>